<gene>
    <name evidence="7" type="ORF">GNP35_03870</name>
</gene>
<evidence type="ECO:0000256" key="5">
    <source>
        <dbReference type="ARBA" id="ARBA00034489"/>
    </source>
</evidence>
<dbReference type="AlphaFoldDB" id="A0A6N8F675"/>
<reference evidence="7 8" key="1">
    <citation type="submission" date="2019-11" db="EMBL/GenBank/DDBJ databases">
        <title>P. haliotis isolates from Z. marina roots.</title>
        <authorList>
            <person name="Cohen M."/>
            <person name="Jospin G."/>
            <person name="Eisen J.A."/>
            <person name="Coil D.A."/>
        </authorList>
    </citation>
    <scope>NUCLEOTIDE SEQUENCE [LARGE SCALE GENOMIC DNA]</scope>
    <source>
        <strain evidence="7 8">UCD-MCMsp1aY</strain>
    </source>
</reference>
<dbReference type="RefSeq" id="WP_155694703.1">
    <property type="nucleotide sequence ID" value="NZ_WOCD01000002.1"/>
</dbReference>
<dbReference type="GO" id="GO:0016432">
    <property type="term" value="F:tRNA-uridine aminocarboxypropyltransferase activity"/>
    <property type="evidence" value="ECO:0007669"/>
    <property type="project" value="UniProtKB-EC"/>
</dbReference>
<dbReference type="EMBL" id="WOCD01000002">
    <property type="protein sequence ID" value="MUH71698.1"/>
    <property type="molecule type" value="Genomic_DNA"/>
</dbReference>
<sequence length="201" mass="22727">MSKRKTCSHCMYPETRCLCSFLTPIKHKTKITIIQCDKEGSNAKNTAKLLPFLSKNISIVTEQDIADSKLLNELSLQSKETAILFPSQVAKPISTCVNDSFCFDHLIVIDGTWKKAKKLFYTHPWLNGLSHVALSEVYMSQYAIRKTMIKNGLSTLEAVAYAISENEGVNNVDISPFFKLLDGINKTFIEHMPKDVKSRYK</sequence>
<organism evidence="7 8">
    <name type="scientific">Psychrosphaera haliotis</name>
    <dbReference type="NCBI Taxonomy" id="555083"/>
    <lineage>
        <taxon>Bacteria</taxon>
        <taxon>Pseudomonadati</taxon>
        <taxon>Pseudomonadota</taxon>
        <taxon>Gammaproteobacteria</taxon>
        <taxon>Alteromonadales</taxon>
        <taxon>Pseudoalteromonadaceae</taxon>
        <taxon>Psychrosphaera</taxon>
    </lineage>
</organism>
<evidence type="ECO:0000256" key="2">
    <source>
        <dbReference type="ARBA" id="ARBA00022679"/>
    </source>
</evidence>
<comment type="caution">
    <text evidence="7">The sequence shown here is derived from an EMBL/GenBank/DDBJ whole genome shotgun (WGS) entry which is preliminary data.</text>
</comment>
<name>A0A6N8F675_9GAMM</name>
<dbReference type="PANTHER" id="PTHR21392">
    <property type="entry name" value="TRNA-URIDINE AMINOCARBOXYPROPYLTRANSFERASE 2"/>
    <property type="match status" value="1"/>
</dbReference>
<evidence type="ECO:0000256" key="1">
    <source>
        <dbReference type="ARBA" id="ARBA00012386"/>
    </source>
</evidence>
<dbReference type="PANTHER" id="PTHR21392:SF0">
    <property type="entry name" value="TRNA-URIDINE AMINOCARBOXYPROPYLTRANSFERASE 2"/>
    <property type="match status" value="1"/>
</dbReference>
<evidence type="ECO:0000259" key="6">
    <source>
        <dbReference type="SMART" id="SM01144"/>
    </source>
</evidence>
<dbReference type="Pfam" id="PF03942">
    <property type="entry name" value="DTW"/>
    <property type="match status" value="1"/>
</dbReference>
<keyword evidence="3" id="KW-0949">S-adenosyl-L-methionine</keyword>
<protein>
    <recommendedName>
        <fullName evidence="1">tRNA-uridine aminocarboxypropyltransferase</fullName>
        <ecNumber evidence="1">2.5.1.25</ecNumber>
    </recommendedName>
</protein>
<feature type="domain" description="DTW" evidence="6">
    <location>
        <begin position="3"/>
        <end position="193"/>
    </location>
</feature>
<evidence type="ECO:0000313" key="7">
    <source>
        <dbReference type="EMBL" id="MUH71698.1"/>
    </source>
</evidence>
<keyword evidence="8" id="KW-1185">Reference proteome</keyword>
<dbReference type="EC" id="2.5.1.25" evidence="1"/>
<dbReference type="InterPro" id="IPR005636">
    <property type="entry name" value="DTW"/>
</dbReference>
<evidence type="ECO:0000313" key="8">
    <source>
        <dbReference type="Proteomes" id="UP000439994"/>
    </source>
</evidence>
<comment type="similarity">
    <text evidence="5">Belongs to the TDD superfamily. DTWD2 family.</text>
</comment>
<evidence type="ECO:0000256" key="4">
    <source>
        <dbReference type="ARBA" id="ARBA00022694"/>
    </source>
</evidence>
<keyword evidence="2" id="KW-0808">Transferase</keyword>
<dbReference type="Proteomes" id="UP000439994">
    <property type="component" value="Unassembled WGS sequence"/>
</dbReference>
<dbReference type="OrthoDB" id="268835at2"/>
<dbReference type="SMART" id="SM01144">
    <property type="entry name" value="DTW"/>
    <property type="match status" value="1"/>
</dbReference>
<dbReference type="InterPro" id="IPR039262">
    <property type="entry name" value="DTWD2/TAPT"/>
</dbReference>
<evidence type="ECO:0000256" key="3">
    <source>
        <dbReference type="ARBA" id="ARBA00022691"/>
    </source>
</evidence>
<keyword evidence="4" id="KW-0819">tRNA processing</keyword>
<accession>A0A6N8F675</accession>
<proteinExistence type="inferred from homology"/>
<dbReference type="GO" id="GO:0008033">
    <property type="term" value="P:tRNA processing"/>
    <property type="evidence" value="ECO:0007669"/>
    <property type="project" value="UniProtKB-KW"/>
</dbReference>